<protein>
    <submittedName>
        <fullName evidence="1">Uncharacterized protein</fullName>
    </submittedName>
</protein>
<keyword evidence="2" id="KW-1185">Reference proteome</keyword>
<name>A0ABR3FGH8_9AGAR</name>
<sequence length="204" mass="21701">MQDLSTSSEHFIATCISLFTRMVETVPAAVKLTDVVAPLEVKPVNVTLDLTPTGELRFKGYVRLLSSDTVPNNSTVTISWNSRVGAPSKTSTASATFKALQAGRGVWGFTAYYYFDAPVDSTSGISTFFIEIDGTTHDNGGGGYPMQDVAFVVPSLSNVADDGSFSITAAVLKSFEAQNAHAVIAFPAVQLGRLESTECQFAVI</sequence>
<proteinExistence type="predicted"/>
<dbReference type="Proteomes" id="UP001465976">
    <property type="component" value="Unassembled WGS sequence"/>
</dbReference>
<organism evidence="1 2">
    <name type="scientific">Marasmius crinis-equi</name>
    <dbReference type="NCBI Taxonomy" id="585013"/>
    <lineage>
        <taxon>Eukaryota</taxon>
        <taxon>Fungi</taxon>
        <taxon>Dikarya</taxon>
        <taxon>Basidiomycota</taxon>
        <taxon>Agaricomycotina</taxon>
        <taxon>Agaricomycetes</taxon>
        <taxon>Agaricomycetidae</taxon>
        <taxon>Agaricales</taxon>
        <taxon>Marasmiineae</taxon>
        <taxon>Marasmiaceae</taxon>
        <taxon>Marasmius</taxon>
    </lineage>
</organism>
<accession>A0ABR3FGH8</accession>
<dbReference type="EMBL" id="JBAHYK010000411">
    <property type="protein sequence ID" value="KAL0574288.1"/>
    <property type="molecule type" value="Genomic_DNA"/>
</dbReference>
<evidence type="ECO:0000313" key="1">
    <source>
        <dbReference type="EMBL" id="KAL0574288.1"/>
    </source>
</evidence>
<gene>
    <name evidence="1" type="ORF">V5O48_007664</name>
</gene>
<evidence type="ECO:0000313" key="2">
    <source>
        <dbReference type="Proteomes" id="UP001465976"/>
    </source>
</evidence>
<comment type="caution">
    <text evidence="1">The sequence shown here is derived from an EMBL/GenBank/DDBJ whole genome shotgun (WGS) entry which is preliminary data.</text>
</comment>
<reference evidence="1 2" key="1">
    <citation type="submission" date="2024-02" db="EMBL/GenBank/DDBJ databases">
        <title>A draft genome for the cacao thread blight pathogen Marasmius crinis-equi.</title>
        <authorList>
            <person name="Cohen S.P."/>
            <person name="Baruah I.K."/>
            <person name="Amoako-Attah I."/>
            <person name="Bukari Y."/>
            <person name="Meinhardt L.W."/>
            <person name="Bailey B.A."/>
        </authorList>
    </citation>
    <scope>NUCLEOTIDE SEQUENCE [LARGE SCALE GENOMIC DNA]</scope>
    <source>
        <strain evidence="1 2">GH-76</strain>
    </source>
</reference>